<reference evidence="7" key="1">
    <citation type="submission" date="2016-10" db="EMBL/GenBank/DDBJ databases">
        <authorList>
            <person name="Varghese N."/>
            <person name="Submissions S."/>
        </authorList>
    </citation>
    <scope>NUCLEOTIDE SEQUENCE [LARGE SCALE GENOMIC DNA]</scope>
    <source>
        <strain evidence="7">CGMCC 4.6858</strain>
    </source>
</reference>
<dbReference type="STRING" id="1045774.SAMN05421872_10854"/>
<dbReference type="PANTHER" id="PTHR31438">
    <property type="entry name" value="LYSINE N-ACYLTRANSFERASE C17G9.06C-RELATED"/>
    <property type="match status" value="1"/>
</dbReference>
<keyword evidence="7" id="KW-1185">Reference proteome</keyword>
<dbReference type="Proteomes" id="UP000199034">
    <property type="component" value="Unassembled WGS sequence"/>
</dbReference>
<dbReference type="UniPathway" id="UPA00011"/>
<evidence type="ECO:0000256" key="1">
    <source>
        <dbReference type="ARBA" id="ARBA00003818"/>
    </source>
</evidence>
<organism evidence="6 7">
    <name type="scientific">Nocardioides lianchengensis</name>
    <dbReference type="NCBI Taxonomy" id="1045774"/>
    <lineage>
        <taxon>Bacteria</taxon>
        <taxon>Bacillati</taxon>
        <taxon>Actinomycetota</taxon>
        <taxon>Actinomycetes</taxon>
        <taxon>Propionibacteriales</taxon>
        <taxon>Nocardioidaceae</taxon>
        <taxon>Nocardioides</taxon>
    </lineage>
</organism>
<accession>A0A1G6UQ63</accession>
<dbReference type="PANTHER" id="PTHR31438:SF1">
    <property type="entry name" value="LYSINE N-ACYLTRANSFERASE C17G9.06C-RELATED"/>
    <property type="match status" value="1"/>
</dbReference>
<dbReference type="SUPFAM" id="SSF55729">
    <property type="entry name" value="Acyl-CoA N-acyltransferases (Nat)"/>
    <property type="match status" value="1"/>
</dbReference>
<dbReference type="GO" id="GO:0016410">
    <property type="term" value="F:N-acyltransferase activity"/>
    <property type="evidence" value="ECO:0007669"/>
    <property type="project" value="TreeGrafter"/>
</dbReference>
<protein>
    <recommendedName>
        <fullName evidence="3">Lysine N-acyltransferase MbtK</fullName>
    </recommendedName>
    <alternativeName>
        <fullName evidence="4">Mycobactin synthase protein K</fullName>
    </alternativeName>
</protein>
<comment type="pathway">
    <text evidence="2">Siderophore biosynthesis; mycobactin biosynthesis.</text>
</comment>
<dbReference type="Pfam" id="PF13523">
    <property type="entry name" value="Acetyltransf_8"/>
    <property type="match status" value="1"/>
</dbReference>
<dbReference type="InterPro" id="IPR016181">
    <property type="entry name" value="Acyl_CoA_acyltransferase"/>
</dbReference>
<dbReference type="InterPro" id="IPR019432">
    <property type="entry name" value="Acyltransferase_MbtK/IucB-like"/>
</dbReference>
<dbReference type="Gene3D" id="3.40.630.30">
    <property type="match status" value="1"/>
</dbReference>
<dbReference type="SMART" id="SM01006">
    <property type="entry name" value="AlcB"/>
    <property type="match status" value="1"/>
</dbReference>
<gene>
    <name evidence="6" type="ORF">SAMN05421872_10854</name>
</gene>
<evidence type="ECO:0000256" key="3">
    <source>
        <dbReference type="ARBA" id="ARBA00020586"/>
    </source>
</evidence>
<dbReference type="GO" id="GO:0019290">
    <property type="term" value="P:siderophore biosynthetic process"/>
    <property type="evidence" value="ECO:0007669"/>
    <property type="project" value="InterPro"/>
</dbReference>
<evidence type="ECO:0000256" key="4">
    <source>
        <dbReference type="ARBA" id="ARBA00031122"/>
    </source>
</evidence>
<proteinExistence type="predicted"/>
<sequence>MNLTVDRFDPARDSELLHAWVVADRARFWMMQERTLEEVREIYTWLDEQPTHHVWLVRRDGEPVALYQDYEPTAEEIGSLYDVQPGDLGVHFMLAEATVAQPGFTAAVTAFLLDRVFTDPAVRRLVVEPDARNDKAVALVTRLGFELGPVVELSTKPAQLAFLTRDAYLSVLPSQQK</sequence>
<evidence type="ECO:0000313" key="6">
    <source>
        <dbReference type="EMBL" id="SDD43384.1"/>
    </source>
</evidence>
<evidence type="ECO:0000313" key="7">
    <source>
        <dbReference type="Proteomes" id="UP000199034"/>
    </source>
</evidence>
<dbReference type="EMBL" id="FMZM01000008">
    <property type="protein sequence ID" value="SDD43384.1"/>
    <property type="molecule type" value="Genomic_DNA"/>
</dbReference>
<evidence type="ECO:0000259" key="5">
    <source>
        <dbReference type="SMART" id="SM01006"/>
    </source>
</evidence>
<comment type="function">
    <text evidence="1">Acyltransferase required for the direct transfer of medium- to long-chain fatty acyl moieties from a carrier protein (MbtL) on to the epsilon-amino group of lysine residue in the mycobactin core.</text>
</comment>
<feature type="domain" description="Acyltransferase MbtK/IucB-like conserved" evidence="5">
    <location>
        <begin position="6"/>
        <end position="54"/>
    </location>
</feature>
<dbReference type="AlphaFoldDB" id="A0A1G6UQ63"/>
<evidence type="ECO:0000256" key="2">
    <source>
        <dbReference type="ARBA" id="ARBA00005102"/>
    </source>
</evidence>
<name>A0A1G6UQ63_9ACTN</name>